<dbReference type="RefSeq" id="WP_113932742.1">
    <property type="nucleotide sequence ID" value="NZ_JACCEU010000004.1"/>
</dbReference>
<dbReference type="OrthoDB" id="9787650at2"/>
<keyword evidence="1" id="KW-0175">Coiled coil</keyword>
<dbReference type="EMBL" id="QNRQ01000003">
    <property type="protein sequence ID" value="RBP40997.1"/>
    <property type="molecule type" value="Genomic_DNA"/>
</dbReference>
<organism evidence="4 5">
    <name type="scientific">Eoetvoesiella caeni</name>
    <dbReference type="NCBI Taxonomy" id="645616"/>
    <lineage>
        <taxon>Bacteria</taxon>
        <taxon>Pseudomonadati</taxon>
        <taxon>Pseudomonadota</taxon>
        <taxon>Betaproteobacteria</taxon>
        <taxon>Burkholderiales</taxon>
        <taxon>Alcaligenaceae</taxon>
        <taxon>Eoetvoesiella</taxon>
    </lineage>
</organism>
<dbReference type="AlphaFoldDB" id="A0A366HER3"/>
<feature type="compositionally biased region" description="Low complexity" evidence="2">
    <location>
        <begin position="14"/>
        <end position="32"/>
    </location>
</feature>
<evidence type="ECO:0000313" key="4">
    <source>
        <dbReference type="EMBL" id="RBP40997.1"/>
    </source>
</evidence>
<protein>
    <submittedName>
        <fullName evidence="4">Uroporphyrin-3 C-methyltransferase</fullName>
    </submittedName>
</protein>
<keyword evidence="3" id="KW-1133">Transmembrane helix</keyword>
<reference evidence="4 5" key="1">
    <citation type="submission" date="2018-06" db="EMBL/GenBank/DDBJ databases">
        <title>Genomic Encyclopedia of Type Strains, Phase IV (KMG-IV): sequencing the most valuable type-strain genomes for metagenomic binning, comparative biology and taxonomic classification.</title>
        <authorList>
            <person name="Goeker M."/>
        </authorList>
    </citation>
    <scope>NUCLEOTIDE SEQUENCE [LARGE SCALE GENOMIC DNA]</scope>
    <source>
        <strain evidence="4 5">DSM 25520</strain>
    </source>
</reference>
<keyword evidence="5" id="KW-1185">Reference proteome</keyword>
<dbReference type="PANTHER" id="PTHR38043">
    <property type="entry name" value="PROTEIN HEMX"/>
    <property type="match status" value="1"/>
</dbReference>
<evidence type="ECO:0000256" key="3">
    <source>
        <dbReference type="SAM" id="Phobius"/>
    </source>
</evidence>
<dbReference type="GO" id="GO:0008168">
    <property type="term" value="F:methyltransferase activity"/>
    <property type="evidence" value="ECO:0007669"/>
    <property type="project" value="UniProtKB-KW"/>
</dbReference>
<evidence type="ECO:0000256" key="2">
    <source>
        <dbReference type="SAM" id="MobiDB-lite"/>
    </source>
</evidence>
<sequence length="450" mass="47169">MTESKIETQPADNKPAAANKQASAAKPSSSSTAVKAKRRPILGIAFVVLLLIAAALAAAVWYQQKTFKQAQTALLEQAQSSAATARQAASTAQQALELAQSQSARVDTLKSSQSDAQAQVDSLEQAFQMLTDKGSDLVLINDIDHLVQIANQQLTLSGNAGNAIVALETAQAQLARANRPSLAALQQAINGDVDRLRAVSTIDVAQLSARLDELGALVGSAPLLIPDDAAPGVDTSERDAALMAQGSTVATPADPNASWWRRSLDASRQWVAEGWSMVRHDLGSLLSVRRVQDSSALLLSPDQAGQLRENLRLRVMTAQLALMMRQPSVWNSEMQVLVKALASHFDTKAVQTQQAQKLAAQLAATSIAVKLPTVNNSMQALDAVREANTKAGDQAGSPSSLDVAPQENGAPGSEDPQAREGGAAHADGSVSLPQAAPGQTLNGQTAPTQE</sequence>
<evidence type="ECO:0000313" key="5">
    <source>
        <dbReference type="Proteomes" id="UP000253628"/>
    </source>
</evidence>
<gene>
    <name evidence="4" type="ORF">DFR37_103342</name>
</gene>
<keyword evidence="4" id="KW-0489">Methyltransferase</keyword>
<comment type="caution">
    <text evidence="4">The sequence shown here is derived from an EMBL/GenBank/DDBJ whole genome shotgun (WGS) entry which is preliminary data.</text>
</comment>
<name>A0A366HER3_9BURK</name>
<keyword evidence="3" id="KW-0812">Transmembrane</keyword>
<feature type="transmembrane region" description="Helical" evidence="3">
    <location>
        <begin position="41"/>
        <end position="62"/>
    </location>
</feature>
<dbReference type="Proteomes" id="UP000253628">
    <property type="component" value="Unassembled WGS sequence"/>
</dbReference>
<dbReference type="Pfam" id="PF04375">
    <property type="entry name" value="HemX"/>
    <property type="match status" value="1"/>
</dbReference>
<dbReference type="GO" id="GO:0032259">
    <property type="term" value="P:methylation"/>
    <property type="evidence" value="ECO:0007669"/>
    <property type="project" value="UniProtKB-KW"/>
</dbReference>
<feature type="coiled-coil region" evidence="1">
    <location>
        <begin position="75"/>
        <end position="133"/>
    </location>
</feature>
<feature type="region of interest" description="Disordered" evidence="2">
    <location>
        <begin position="388"/>
        <end position="450"/>
    </location>
</feature>
<dbReference type="PANTHER" id="PTHR38043:SF1">
    <property type="entry name" value="PROTEIN HEMX"/>
    <property type="match status" value="1"/>
</dbReference>
<evidence type="ECO:0000256" key="1">
    <source>
        <dbReference type="SAM" id="Coils"/>
    </source>
</evidence>
<keyword evidence="4" id="KW-0808">Transferase</keyword>
<feature type="compositionally biased region" description="Polar residues" evidence="2">
    <location>
        <begin position="437"/>
        <end position="450"/>
    </location>
</feature>
<dbReference type="InterPro" id="IPR007470">
    <property type="entry name" value="HemX"/>
</dbReference>
<proteinExistence type="predicted"/>
<keyword evidence="3" id="KW-0472">Membrane</keyword>
<accession>A0A366HER3</accession>
<feature type="region of interest" description="Disordered" evidence="2">
    <location>
        <begin position="1"/>
        <end position="32"/>
    </location>
</feature>